<organism evidence="2 3">
    <name type="scientific">Knoellia koreensis</name>
    <dbReference type="NCBI Taxonomy" id="2730921"/>
    <lineage>
        <taxon>Bacteria</taxon>
        <taxon>Bacillati</taxon>
        <taxon>Actinomycetota</taxon>
        <taxon>Actinomycetes</taxon>
        <taxon>Micrococcales</taxon>
        <taxon>Intrasporangiaceae</taxon>
        <taxon>Knoellia</taxon>
    </lineage>
</organism>
<sequence length="98" mass="10792">MTTPATDDGLTRNYRAAFLRYLPRQDEAALAAAYDLGRSSLHDGVSVLDLVTVHHHVLGEVVRATVVDDVDDVVRRAGEFLAEVLATSDMVQRSLQRD</sequence>
<gene>
    <name evidence="2" type="ORF">HJG52_11980</name>
</gene>
<dbReference type="InterPro" id="IPR017944">
    <property type="entry name" value="KaiA/RbsU_helical_domain_sf"/>
</dbReference>
<dbReference type="AlphaFoldDB" id="A0A849HJA0"/>
<proteinExistence type="predicted"/>
<keyword evidence="3" id="KW-1185">Reference proteome</keyword>
<dbReference type="InterPro" id="IPR014787">
    <property type="entry name" value="PSer_Pase_RsbU_N"/>
</dbReference>
<protein>
    <recommendedName>
        <fullName evidence="1">Phosphoserine phosphatase RsbU N-terminal domain-containing protein</fullName>
    </recommendedName>
</protein>
<evidence type="ECO:0000313" key="3">
    <source>
        <dbReference type="Proteomes" id="UP000588586"/>
    </source>
</evidence>
<dbReference type="Pfam" id="PF08673">
    <property type="entry name" value="RsbU_N"/>
    <property type="match status" value="1"/>
</dbReference>
<reference evidence="2 3" key="1">
    <citation type="submission" date="2020-04" db="EMBL/GenBank/DDBJ databases">
        <title>Knoellia sp. isolate from air conditioner.</title>
        <authorList>
            <person name="Chea S."/>
            <person name="Kim D.-U."/>
        </authorList>
    </citation>
    <scope>NUCLEOTIDE SEQUENCE [LARGE SCALE GENOMIC DNA]</scope>
    <source>
        <strain evidence="2 3">DB2414S</strain>
    </source>
</reference>
<evidence type="ECO:0000259" key="1">
    <source>
        <dbReference type="Pfam" id="PF08673"/>
    </source>
</evidence>
<name>A0A849HJA0_9MICO</name>
<dbReference type="Gene3D" id="1.10.1240.30">
    <property type="entry name" value="KaiA/RbsU domain"/>
    <property type="match status" value="1"/>
</dbReference>
<dbReference type="RefSeq" id="WP_171243786.1">
    <property type="nucleotide sequence ID" value="NZ_JABEPQ010000002.1"/>
</dbReference>
<dbReference type="Proteomes" id="UP000588586">
    <property type="component" value="Unassembled WGS sequence"/>
</dbReference>
<comment type="caution">
    <text evidence="2">The sequence shown here is derived from an EMBL/GenBank/DDBJ whole genome shotgun (WGS) entry which is preliminary data.</text>
</comment>
<evidence type="ECO:0000313" key="2">
    <source>
        <dbReference type="EMBL" id="NNM46723.1"/>
    </source>
</evidence>
<feature type="domain" description="Phosphoserine phosphatase RsbU N-terminal" evidence="1">
    <location>
        <begin position="13"/>
        <end position="89"/>
    </location>
</feature>
<dbReference type="SUPFAM" id="SSF101215">
    <property type="entry name" value="KaiA/RbsU domain"/>
    <property type="match status" value="1"/>
</dbReference>
<dbReference type="EMBL" id="JABEPQ010000002">
    <property type="protein sequence ID" value="NNM46723.1"/>
    <property type="molecule type" value="Genomic_DNA"/>
</dbReference>
<accession>A0A849HJA0</accession>